<dbReference type="InterPro" id="IPR000801">
    <property type="entry name" value="Esterase-like"/>
</dbReference>
<organism evidence="1">
    <name type="scientific">uncultured bacterium contig00017</name>
    <dbReference type="NCBI Taxonomy" id="1181508"/>
    <lineage>
        <taxon>Bacteria</taxon>
        <taxon>environmental samples</taxon>
    </lineage>
</organism>
<dbReference type="GO" id="GO:0016747">
    <property type="term" value="F:acyltransferase activity, transferring groups other than amino-acyl groups"/>
    <property type="evidence" value="ECO:0007669"/>
    <property type="project" value="TreeGrafter"/>
</dbReference>
<dbReference type="SUPFAM" id="SSF81296">
    <property type="entry name" value="E set domains"/>
    <property type="match status" value="1"/>
</dbReference>
<dbReference type="GO" id="GO:0045493">
    <property type="term" value="P:xylan catabolic process"/>
    <property type="evidence" value="ECO:0007669"/>
    <property type="project" value="UniProtKB-KW"/>
</dbReference>
<accession>A0A806JXZ2</accession>
<dbReference type="InterPro" id="IPR029058">
    <property type="entry name" value="AB_hydrolase_fold"/>
</dbReference>
<sequence length="384" mass="43088">MPNRQPNPAFTETVTAFDPQLPMTGFAGEDLGIPAGVTFTEDNKAVLSFRAPTANSVAVRLGHSEGPLHEMEKQANGVWTVTLAADRNNYTAIFFEVDGVYALNPMAPIGWSHAHPINILDFPNKEDDFYSLQDVPHGTVTRDYYFSKTCNCFKSCLVYAPPGYMRGKYENLPVLYLQHGYGENETSWVHLGKVNWIMDNLLAAGQATPCLIVMNNGMVQIPNADGSRTWDPQLIEGLLLDDCLPHIESHYRVATDKWQRAMAGLSMGSMQASVVTLSHPEVFGYAGIFSGFIKKLAGITKQPNSHLAILDDKPRLFESYKLFFRCIGDEDTYIRTYNNESALLKKKGLSPSEWPAHQEIIYPGGHDWNVWRPCVRDFLMRVFK</sequence>
<protein>
    <submittedName>
        <fullName evidence="1">Endo-1,4-beta-xylanase A</fullName>
        <ecNumber evidence="1">3.2.1.8</ecNumber>
    </submittedName>
</protein>
<keyword evidence="1" id="KW-0858">Xylan degradation</keyword>
<dbReference type="InterPro" id="IPR050583">
    <property type="entry name" value="Mycobacterial_A85_antigen"/>
</dbReference>
<dbReference type="AlphaFoldDB" id="A0A806JXZ2"/>
<keyword evidence="1" id="KW-0624">Polysaccharide degradation</keyword>
<dbReference type="Gene3D" id="2.60.40.10">
    <property type="entry name" value="Immunoglobulins"/>
    <property type="match status" value="1"/>
</dbReference>
<name>A0A806JXZ2_9BACT</name>
<dbReference type="InterPro" id="IPR013783">
    <property type="entry name" value="Ig-like_fold"/>
</dbReference>
<dbReference type="Pfam" id="PF00756">
    <property type="entry name" value="Esterase"/>
    <property type="match status" value="1"/>
</dbReference>
<dbReference type="Gene3D" id="3.40.50.1820">
    <property type="entry name" value="alpha/beta hydrolase"/>
    <property type="match status" value="1"/>
</dbReference>
<proteinExistence type="predicted"/>
<dbReference type="EMBL" id="JQ844166">
    <property type="protein sequence ID" value="AGS51645.1"/>
    <property type="molecule type" value="Genomic_DNA"/>
</dbReference>
<keyword evidence="1" id="KW-0378">Hydrolase</keyword>
<dbReference type="InterPro" id="IPR014756">
    <property type="entry name" value="Ig_E-set"/>
</dbReference>
<dbReference type="PANTHER" id="PTHR48098">
    <property type="entry name" value="ENTEROCHELIN ESTERASE-RELATED"/>
    <property type="match status" value="1"/>
</dbReference>
<keyword evidence="1" id="KW-0119">Carbohydrate metabolism</keyword>
<dbReference type="GO" id="GO:0031176">
    <property type="term" value="F:endo-1,4-beta-xylanase activity"/>
    <property type="evidence" value="ECO:0007669"/>
    <property type="project" value="UniProtKB-EC"/>
</dbReference>
<dbReference type="SUPFAM" id="SSF53474">
    <property type="entry name" value="alpha/beta-Hydrolases"/>
    <property type="match status" value="1"/>
</dbReference>
<evidence type="ECO:0000313" key="1">
    <source>
        <dbReference type="EMBL" id="AGS51645.1"/>
    </source>
</evidence>
<dbReference type="PANTHER" id="PTHR48098:SF1">
    <property type="entry name" value="DIACYLGLYCEROL ACYLTRANSFERASE_MYCOLYLTRANSFERASE AG85A"/>
    <property type="match status" value="1"/>
</dbReference>
<reference evidence="1" key="1">
    <citation type="submission" date="2012-03" db="EMBL/GenBank/DDBJ databases">
        <title>Functional metagenomics reveals considerable lignocellulase gene clusters in the gut microbiome of a wood-feeding higher termite.</title>
        <authorList>
            <person name="Liu N."/>
        </authorList>
    </citation>
    <scope>NUCLEOTIDE SEQUENCE</scope>
</reference>
<keyword evidence="1" id="KW-0326">Glycosidase</keyword>
<dbReference type="EC" id="3.2.1.8" evidence="1"/>